<dbReference type="Pfam" id="PF16325">
    <property type="entry name" value="Peptidase_U32_C"/>
    <property type="match status" value="1"/>
</dbReference>
<name>A0L8C7_MAGMM</name>
<dbReference type="KEGG" id="mgm:Mmc1_1711"/>
<dbReference type="PANTHER" id="PTHR30217:SF6">
    <property type="entry name" value="TRNA HYDROXYLATION PROTEIN P"/>
    <property type="match status" value="1"/>
</dbReference>
<dbReference type="AlphaFoldDB" id="A0L8C7"/>
<evidence type="ECO:0000256" key="3">
    <source>
        <dbReference type="ARBA" id="ARBA00038374"/>
    </source>
</evidence>
<reference evidence="5 6" key="2">
    <citation type="journal article" date="2012" name="Int. J. Syst. Evol. Microbiol.">
        <title>Magnetococcus marinus gen. nov., sp. nov., a marine, magnetotactic bacterium that represents a novel lineage (Magnetococcaceae fam. nov.; Magnetococcales ord. nov.) at the base of the Alphaproteobacteria.</title>
        <authorList>
            <person name="Bazylinski D.A."/>
            <person name="Williams T.J."/>
            <person name="Lefevre C.T."/>
            <person name="Berg R.J."/>
            <person name="Zhang C.L."/>
            <person name="Bowser S.S."/>
            <person name="Dean A.J."/>
            <person name="Beveridge T.J."/>
        </authorList>
    </citation>
    <scope>NUCLEOTIDE SEQUENCE [LARGE SCALE GENOMIC DNA]</scope>
    <source>
        <strain evidence="6">ATCC BAA-1437 / JCM 17883 / MC-1</strain>
    </source>
</reference>
<sequence>MPLSFSMSIPELLAPAGTMKSLHYALAYGADAVYVGLPRYSLRVRENEFDVAGLQEALHITRAAQKKLYVACNIVARDSKIDTFFKDMEPVLAMQPDALIVSDPGIIHMVRQRWPNQVLHLSVQANVVNSEAVKFWSAVGIARIILSRELSIEEMAVIRQRCPDVELEAFIHGALCVAYSGRCLLSGYMSHRDPNQGACTNACRWSYTAKPAQQTVEGHIIPIQAPAPLYLIEEQYRPDEWMVMEEDEHGTYVFNSKDLRAIRHVEALAHMGMDSLKIEGRTKSFFYVARTVQVYRMALDAAARGEAFDPNWLLALDDLANRGYTEGFYDRHAPAELQNYETGSTQNSQQFIGEIVGQDAGRLRVDVKNRFRVGEEIELMTPAGNHRFILGGMQKRDGTAMEVAPGSGHEVLIPIPAALNLTDNHAMLLVRCA</sequence>
<dbReference type="STRING" id="156889.Mmc1_1711"/>
<comment type="similarity">
    <text evidence="3">Belongs to the peptidase U32 family.</text>
</comment>
<dbReference type="Proteomes" id="UP000002586">
    <property type="component" value="Chromosome"/>
</dbReference>
<dbReference type="NCBIfam" id="NF011996">
    <property type="entry name" value="PRK15452.1"/>
    <property type="match status" value="1"/>
</dbReference>
<evidence type="ECO:0000313" key="5">
    <source>
        <dbReference type="EMBL" id="ABK44220.1"/>
    </source>
</evidence>
<organism evidence="5 6">
    <name type="scientific">Magnetococcus marinus (strain ATCC BAA-1437 / JCM 17883 / MC-1)</name>
    <dbReference type="NCBI Taxonomy" id="156889"/>
    <lineage>
        <taxon>Bacteria</taxon>
        <taxon>Pseudomonadati</taxon>
        <taxon>Pseudomonadota</taxon>
        <taxon>Magnetococcia</taxon>
        <taxon>Magnetococcales</taxon>
        <taxon>Magnetococcaceae</taxon>
        <taxon>Magnetococcus</taxon>
    </lineage>
</organism>
<evidence type="ECO:0000256" key="1">
    <source>
        <dbReference type="ARBA" id="ARBA00022670"/>
    </source>
</evidence>
<dbReference type="GO" id="GO:0005829">
    <property type="term" value="C:cytosol"/>
    <property type="evidence" value="ECO:0007669"/>
    <property type="project" value="TreeGrafter"/>
</dbReference>
<dbReference type="GO" id="GO:0008233">
    <property type="term" value="F:peptidase activity"/>
    <property type="evidence" value="ECO:0007669"/>
    <property type="project" value="UniProtKB-KW"/>
</dbReference>
<feature type="domain" description="Peptidase family U32 C-terminal" evidence="4">
    <location>
        <begin position="348"/>
        <end position="419"/>
    </location>
</feature>
<evidence type="ECO:0000256" key="2">
    <source>
        <dbReference type="ARBA" id="ARBA00022801"/>
    </source>
</evidence>
<dbReference type="Gene3D" id="2.40.30.10">
    <property type="entry name" value="Translation factors"/>
    <property type="match status" value="1"/>
</dbReference>
<accession>A0L8C7</accession>
<gene>
    <name evidence="5" type="ordered locus">Mmc1_1711</name>
</gene>
<protein>
    <submittedName>
        <fullName evidence="5">Peptidase U32</fullName>
    </submittedName>
</protein>
<dbReference type="GO" id="GO:0006508">
    <property type="term" value="P:proteolysis"/>
    <property type="evidence" value="ECO:0007669"/>
    <property type="project" value="UniProtKB-KW"/>
</dbReference>
<dbReference type="eggNOG" id="COG0826">
    <property type="taxonomic scope" value="Bacteria"/>
</dbReference>
<keyword evidence="1" id="KW-0645">Protease</keyword>
<dbReference type="InterPro" id="IPR032525">
    <property type="entry name" value="Peptidase_U32_C"/>
</dbReference>
<dbReference type="Pfam" id="PF01136">
    <property type="entry name" value="Peptidase_U32"/>
    <property type="match status" value="1"/>
</dbReference>
<dbReference type="HOGENOM" id="CLU_011540_0_2_5"/>
<reference evidence="6" key="1">
    <citation type="journal article" date="2009" name="Appl. Environ. Microbiol.">
        <title>Complete genome sequence of the chemolithoautotrophic marine magnetotactic coccus strain MC-1.</title>
        <authorList>
            <person name="Schubbe S."/>
            <person name="Williams T.J."/>
            <person name="Xie G."/>
            <person name="Kiss H.E."/>
            <person name="Brettin T.S."/>
            <person name="Martinez D."/>
            <person name="Ross C.A."/>
            <person name="Schuler D."/>
            <person name="Cox B.L."/>
            <person name="Nealson K.H."/>
            <person name="Bazylinski D.A."/>
        </authorList>
    </citation>
    <scope>NUCLEOTIDE SEQUENCE [LARGE SCALE GENOMIC DNA]</scope>
    <source>
        <strain evidence="6">ATCC BAA-1437 / JCM 17883 / MC-1</strain>
    </source>
</reference>
<evidence type="ECO:0000313" key="6">
    <source>
        <dbReference type="Proteomes" id="UP000002586"/>
    </source>
</evidence>
<dbReference type="EMBL" id="CP000471">
    <property type="protein sequence ID" value="ABK44220.1"/>
    <property type="molecule type" value="Genomic_DNA"/>
</dbReference>
<dbReference type="MEROPS" id="U32.002"/>
<keyword evidence="2" id="KW-0378">Hydrolase</keyword>
<dbReference type="PANTHER" id="PTHR30217">
    <property type="entry name" value="PEPTIDASE U32 FAMILY"/>
    <property type="match status" value="1"/>
</dbReference>
<dbReference type="PROSITE" id="PS01276">
    <property type="entry name" value="PEPTIDASE_U32"/>
    <property type="match status" value="1"/>
</dbReference>
<keyword evidence="6" id="KW-1185">Reference proteome</keyword>
<dbReference type="InterPro" id="IPR001539">
    <property type="entry name" value="Peptidase_U32"/>
</dbReference>
<evidence type="ECO:0000259" key="4">
    <source>
        <dbReference type="Pfam" id="PF16325"/>
    </source>
</evidence>
<proteinExistence type="inferred from homology"/>
<dbReference type="InterPro" id="IPR051454">
    <property type="entry name" value="RNA/ubiquinone_mod_enzymes"/>
</dbReference>